<dbReference type="GO" id="GO:0016787">
    <property type="term" value="F:hydrolase activity"/>
    <property type="evidence" value="ECO:0007669"/>
    <property type="project" value="UniProtKB-KW"/>
</dbReference>
<dbReference type="HOGENOM" id="CLU_026559_0_0_4"/>
<evidence type="ECO:0000256" key="1">
    <source>
        <dbReference type="SAM" id="MobiDB-lite"/>
    </source>
</evidence>
<dbReference type="SUPFAM" id="SSF51445">
    <property type="entry name" value="(Trans)glycosidases"/>
    <property type="match status" value="1"/>
</dbReference>
<feature type="compositionally biased region" description="Polar residues" evidence="1">
    <location>
        <begin position="1"/>
        <end position="11"/>
    </location>
</feature>
<dbReference type="InterPro" id="IPR052974">
    <property type="entry name" value="GH79_Enzymes"/>
</dbReference>
<organism evidence="2 3">
    <name type="scientific">Ramlibacter tataouinensis (strain ATCC BAA-407 / DSM 14655 / LMG 21543 / TTB310)</name>
    <dbReference type="NCBI Taxonomy" id="365046"/>
    <lineage>
        <taxon>Bacteria</taxon>
        <taxon>Pseudomonadati</taxon>
        <taxon>Pseudomonadota</taxon>
        <taxon>Betaproteobacteria</taxon>
        <taxon>Burkholderiales</taxon>
        <taxon>Comamonadaceae</taxon>
        <taxon>Ramlibacter</taxon>
    </lineage>
</organism>
<accession>F5XWC9</accession>
<name>F5XWC9_RAMTT</name>
<sequence length="507" mass="53413">MHRVTAMSSNHPAVPAPSPPDPTRRSLLIKTYALAGASLLPALAACGGSDGAAGASAQPPQPAPASAPQVQADVGFQSVSTAARLDSRFTGLSYEKNKLAQPLFTGSNTALIQLFRLLGPGVLRIGANAVDRSSWNGAVSGLTPILPAHVDALADFLQATQWQLIYGVNMARNTTASAADEAAYVFGRLGSSLLAWEIGNEPDLYRRNEYRPDDWSYPDFRSEWRELRSAMSAVSPGVAFSGPAVAFDIRRFTLPFARDEGDNVSLLTHHYYRADRNDPASTLALLLRPDPVLLNELAVLVSGASQAGIEQGVRLAEANSFFNGGVANVSNAFGTALWVMDFMFNCAVAGCTGVNMHGGGSGPGYTPIADRNGVVVEARPEFYGMLMFSQAAQGLPMRGLVVAPSAVINVSAWGVQRADGGRNLILINKDDSRSVRMSVVTGIAADRYEPLWLRGTALSASTGQTLGGVAIGQDGSWAPQAQPPLIASDGELNVLLPPASAVLLRSL</sequence>
<dbReference type="eggNOG" id="COG3534">
    <property type="taxonomic scope" value="Bacteria"/>
</dbReference>
<gene>
    <name evidence="2" type="ordered locus">Rta_06210</name>
</gene>
<dbReference type="STRING" id="365046.Rta_06210"/>
<dbReference type="PANTHER" id="PTHR36183:SF2">
    <property type="entry name" value="BETA-GLUCURONIDASE C-TERMINAL DOMAIN-CONTAINING PROTEIN"/>
    <property type="match status" value="1"/>
</dbReference>
<evidence type="ECO:0000313" key="2">
    <source>
        <dbReference type="EMBL" id="AEG91699.1"/>
    </source>
</evidence>
<feature type="region of interest" description="Disordered" evidence="1">
    <location>
        <begin position="50"/>
        <end position="69"/>
    </location>
</feature>
<dbReference type="EMBL" id="CP000245">
    <property type="protein sequence ID" value="AEG91699.1"/>
    <property type="molecule type" value="Genomic_DNA"/>
</dbReference>
<dbReference type="AlphaFoldDB" id="F5XWC9"/>
<dbReference type="Gene3D" id="2.60.40.1180">
    <property type="entry name" value="Golgi alpha-mannosidase II"/>
    <property type="match status" value="1"/>
</dbReference>
<dbReference type="PANTHER" id="PTHR36183">
    <property type="entry name" value="BETA-GLUCURONIDASE"/>
    <property type="match status" value="1"/>
</dbReference>
<protein>
    <submittedName>
        <fullName evidence="2">Heparanase/b-glucuronidase, Glycoside Hydrolase Family 79-like protein</fullName>
    </submittedName>
</protein>
<reference evidence="2 3" key="2">
    <citation type="journal article" date="2011" name="PLoS ONE">
        <title>The Cyst-Dividing Bacterium Ramlibacter tataouinensis TTB310 Genome Reveals a Well-Stocked Toolbox for Adaptation to a Desert Environment.</title>
        <authorList>
            <person name="De Luca G."/>
            <person name="Barakat M."/>
            <person name="Ortet P."/>
            <person name="Fochesato S."/>
            <person name="Jourlin-Castelli C."/>
            <person name="Ansaldi M."/>
            <person name="Py B."/>
            <person name="Fichant G."/>
            <person name="Coutinho P.M."/>
            <person name="Voulhoux R."/>
            <person name="Bastien O."/>
            <person name="Marechal E."/>
            <person name="Henrissat B."/>
            <person name="Quentin Y."/>
            <person name="Noirot P."/>
            <person name="Filloux A."/>
            <person name="Mejean V."/>
            <person name="Dubow M.S."/>
            <person name="Barras F."/>
            <person name="Barbe V."/>
            <person name="Weissenbach J."/>
            <person name="Mihalcescu I."/>
            <person name="Vermeglio A."/>
            <person name="Achouak W."/>
            <person name="Heulin T."/>
        </authorList>
    </citation>
    <scope>NUCLEOTIDE SEQUENCE [LARGE SCALE GENOMIC DNA]</scope>
    <source>
        <strain evidence="3">ATCC BAA-407 / DSM 14655 / LMG 21543 / TTB310</strain>
    </source>
</reference>
<keyword evidence="3" id="KW-1185">Reference proteome</keyword>
<dbReference type="KEGG" id="rta:Rta_06210"/>
<dbReference type="Proteomes" id="UP000008385">
    <property type="component" value="Chromosome"/>
</dbReference>
<feature type="region of interest" description="Disordered" evidence="1">
    <location>
        <begin position="1"/>
        <end position="22"/>
    </location>
</feature>
<evidence type="ECO:0000313" key="3">
    <source>
        <dbReference type="Proteomes" id="UP000008385"/>
    </source>
</evidence>
<dbReference type="InterPro" id="IPR013780">
    <property type="entry name" value="Glyco_hydro_b"/>
</dbReference>
<dbReference type="InterPro" id="IPR017853">
    <property type="entry name" value="GH"/>
</dbReference>
<reference evidence="3" key="1">
    <citation type="submission" date="2006-01" db="EMBL/GenBank/DDBJ databases">
        <title>Genome of the cyst-dividing bacterium Ramlibacter tataouinensis.</title>
        <authorList>
            <person name="Barakat M."/>
            <person name="Ortet P."/>
            <person name="De Luca G."/>
            <person name="Jourlin-Castelli C."/>
            <person name="Ansaldi M."/>
            <person name="Py B."/>
            <person name="Fichant G."/>
            <person name="Coutinho P."/>
            <person name="Voulhoux R."/>
            <person name="Bastien O."/>
            <person name="Roy S."/>
            <person name="Marechal E."/>
            <person name="Henrissat B."/>
            <person name="Quentin Y."/>
            <person name="Noirot P."/>
            <person name="Filloux A."/>
            <person name="Mejean V."/>
            <person name="DuBow M."/>
            <person name="Barras F."/>
            <person name="Heulin T."/>
        </authorList>
    </citation>
    <scope>NUCLEOTIDE SEQUENCE [LARGE SCALE GENOMIC DNA]</scope>
    <source>
        <strain evidence="3">ATCC BAA-407 / DSM 14655 / LMG 21543 / TTB310</strain>
    </source>
</reference>
<dbReference type="Gene3D" id="3.20.20.80">
    <property type="entry name" value="Glycosidases"/>
    <property type="match status" value="1"/>
</dbReference>
<proteinExistence type="predicted"/>
<keyword evidence="2" id="KW-0378">Hydrolase</keyword>